<dbReference type="InterPro" id="IPR007165">
    <property type="entry name" value="Phage_holin_4_2"/>
</dbReference>
<dbReference type="AlphaFoldDB" id="A0A1E5L9J7"/>
<evidence type="ECO:0000313" key="2">
    <source>
        <dbReference type="EMBL" id="OEH86801.1"/>
    </source>
</evidence>
<dbReference type="RefSeq" id="WP_069700679.1">
    <property type="nucleotide sequence ID" value="NZ_MJAT01000001.1"/>
</dbReference>
<dbReference type="Proteomes" id="UP000095255">
    <property type="component" value="Unassembled WGS sequence"/>
</dbReference>
<dbReference type="STRING" id="1390249.BHU72_00590"/>
<dbReference type="EMBL" id="MJAT01000001">
    <property type="protein sequence ID" value="OEH86801.1"/>
    <property type="molecule type" value="Genomic_DNA"/>
</dbReference>
<accession>A0A1E5L9J7</accession>
<dbReference type="PANTHER" id="PTHR37309:SF1">
    <property type="entry name" value="SLR0284 PROTEIN"/>
    <property type="match status" value="1"/>
</dbReference>
<dbReference type="PANTHER" id="PTHR37309">
    <property type="entry name" value="SLR0284 PROTEIN"/>
    <property type="match status" value="1"/>
</dbReference>
<reference evidence="2 3" key="1">
    <citation type="submission" date="2016-09" db="EMBL/GenBank/DDBJ databases">
        <title>Desulfuribacillus arsenicus sp. nov., an obligately anaerobic, dissimilatory arsenic- and antimonate-reducing bacterium isolated from anoxic sediments.</title>
        <authorList>
            <person name="Abin C.A."/>
            <person name="Hollibaugh J.T."/>
        </authorList>
    </citation>
    <scope>NUCLEOTIDE SEQUENCE [LARGE SCALE GENOMIC DNA]</scope>
    <source>
        <strain evidence="2 3">MLFW-2</strain>
    </source>
</reference>
<gene>
    <name evidence="2" type="ORF">BHU72_00590</name>
</gene>
<comment type="caution">
    <text evidence="2">The sequence shown here is derived from an EMBL/GenBank/DDBJ whole genome shotgun (WGS) entry which is preliminary data.</text>
</comment>
<feature type="transmembrane region" description="Helical" evidence="1">
    <location>
        <begin position="31"/>
        <end position="48"/>
    </location>
</feature>
<proteinExistence type="predicted"/>
<feature type="transmembrane region" description="Helical" evidence="1">
    <location>
        <begin position="91"/>
        <end position="112"/>
    </location>
</feature>
<protein>
    <recommendedName>
        <fullName evidence="4">Phage holin family protein</fullName>
    </recommendedName>
</protein>
<dbReference type="Pfam" id="PF04020">
    <property type="entry name" value="Phage_holin_4_2"/>
    <property type="match status" value="1"/>
</dbReference>
<evidence type="ECO:0008006" key="4">
    <source>
        <dbReference type="Google" id="ProtNLM"/>
    </source>
</evidence>
<keyword evidence="1" id="KW-1133">Transmembrane helix</keyword>
<evidence type="ECO:0000256" key="1">
    <source>
        <dbReference type="SAM" id="Phobius"/>
    </source>
</evidence>
<organism evidence="2 3">
    <name type="scientific">Desulfuribacillus stibiiarsenatis</name>
    <dbReference type="NCBI Taxonomy" id="1390249"/>
    <lineage>
        <taxon>Bacteria</taxon>
        <taxon>Bacillati</taxon>
        <taxon>Bacillota</taxon>
        <taxon>Desulfuribacillia</taxon>
        <taxon>Desulfuribacillales</taxon>
        <taxon>Desulfuribacillaceae</taxon>
        <taxon>Desulfuribacillus</taxon>
    </lineage>
</organism>
<sequence>MFKRRILRILGSAAALLVAEQVLPGMELADYKIALLAAVIFAIINVTIKPIVKLFAFPITFFTLGLFSFVINAGFFLLVSRLIEGFEVDGFLTALLGSILVSFINSVLHSIIDKK</sequence>
<evidence type="ECO:0000313" key="3">
    <source>
        <dbReference type="Proteomes" id="UP000095255"/>
    </source>
</evidence>
<keyword evidence="1" id="KW-0812">Transmembrane</keyword>
<keyword evidence="1" id="KW-0472">Membrane</keyword>
<name>A0A1E5L9J7_9FIRM</name>
<feature type="transmembrane region" description="Helical" evidence="1">
    <location>
        <begin position="55"/>
        <end position="79"/>
    </location>
</feature>
<keyword evidence="3" id="KW-1185">Reference proteome</keyword>